<evidence type="ECO:0000259" key="6">
    <source>
        <dbReference type="PROSITE" id="PS51532"/>
    </source>
</evidence>
<dbReference type="InterPro" id="IPR010400">
    <property type="entry name" value="PITH_dom"/>
</dbReference>
<dbReference type="STRING" id="4999.A0A1Y1UGD3"/>
<feature type="transmembrane region" description="Helical" evidence="4">
    <location>
        <begin position="6"/>
        <end position="23"/>
    </location>
</feature>
<dbReference type="InterPro" id="IPR036249">
    <property type="entry name" value="Thioredoxin-like_sf"/>
</dbReference>
<feature type="region of interest" description="Disordered" evidence="3">
    <location>
        <begin position="135"/>
        <end position="178"/>
    </location>
</feature>
<proteinExistence type="predicted"/>
<dbReference type="PROSITE" id="PS51532">
    <property type="entry name" value="PITH"/>
    <property type="match status" value="1"/>
</dbReference>
<dbReference type="CDD" id="cd02947">
    <property type="entry name" value="TRX_family"/>
    <property type="match status" value="1"/>
</dbReference>
<keyword evidence="8" id="KW-1185">Reference proteome</keyword>
<dbReference type="EMBL" id="NBSH01000009">
    <property type="protein sequence ID" value="ORX36125.1"/>
    <property type="molecule type" value="Genomic_DNA"/>
</dbReference>
<dbReference type="PANTHER" id="PTHR46115">
    <property type="entry name" value="THIOREDOXIN-LIKE PROTEIN 1"/>
    <property type="match status" value="1"/>
</dbReference>
<dbReference type="FunCoup" id="A0A1Y1UGD3">
    <property type="interactions" value="586"/>
</dbReference>
<dbReference type="GeneID" id="33558122"/>
<reference evidence="7 8" key="1">
    <citation type="submission" date="2017-03" db="EMBL/GenBank/DDBJ databases">
        <title>Widespread Adenine N6-methylation of Active Genes in Fungi.</title>
        <authorList>
            <consortium name="DOE Joint Genome Institute"/>
            <person name="Mondo S.J."/>
            <person name="Dannebaum R.O."/>
            <person name="Kuo R.C."/>
            <person name="Louie K.B."/>
            <person name="Bewick A.J."/>
            <person name="Labutti K."/>
            <person name="Haridas S."/>
            <person name="Kuo A."/>
            <person name="Salamov A."/>
            <person name="Ahrendt S.R."/>
            <person name="Lau R."/>
            <person name="Bowen B.P."/>
            <person name="Lipzen A."/>
            <person name="Sullivan W."/>
            <person name="Andreopoulos W.B."/>
            <person name="Clum A."/>
            <person name="Lindquist E."/>
            <person name="Daum C."/>
            <person name="Northen T.R."/>
            <person name="Ramamoorthy G."/>
            <person name="Schmitz R.J."/>
            <person name="Gryganskyi A."/>
            <person name="Culley D."/>
            <person name="Magnuson J."/>
            <person name="James T.Y."/>
            <person name="O'Malley M.A."/>
            <person name="Stajich J.E."/>
            <person name="Spatafora J.W."/>
            <person name="Visel A."/>
            <person name="Grigoriev I.V."/>
        </authorList>
    </citation>
    <scope>NUCLEOTIDE SEQUENCE [LARGE SCALE GENOMIC DNA]</scope>
    <source>
        <strain evidence="7 8">NRRL Y-17943</strain>
    </source>
</reference>
<dbReference type="Pfam" id="PF06201">
    <property type="entry name" value="PITH"/>
    <property type="match status" value="1"/>
</dbReference>
<dbReference type="InterPro" id="IPR017937">
    <property type="entry name" value="Thioredoxin_CS"/>
</dbReference>
<keyword evidence="4" id="KW-0812">Transmembrane</keyword>
<organism evidence="7 8">
    <name type="scientific">Kockovaella imperatae</name>
    <dbReference type="NCBI Taxonomy" id="4999"/>
    <lineage>
        <taxon>Eukaryota</taxon>
        <taxon>Fungi</taxon>
        <taxon>Dikarya</taxon>
        <taxon>Basidiomycota</taxon>
        <taxon>Agaricomycotina</taxon>
        <taxon>Tremellomycetes</taxon>
        <taxon>Tremellales</taxon>
        <taxon>Cuniculitremaceae</taxon>
        <taxon>Kockovaella</taxon>
    </lineage>
</organism>
<evidence type="ECO:0000259" key="5">
    <source>
        <dbReference type="PROSITE" id="PS51352"/>
    </source>
</evidence>
<evidence type="ECO:0000256" key="2">
    <source>
        <dbReference type="ARBA" id="ARBA00023157"/>
    </source>
</evidence>
<dbReference type="GO" id="GO:0005737">
    <property type="term" value="C:cytoplasm"/>
    <property type="evidence" value="ECO:0007669"/>
    <property type="project" value="UniProtKB-ARBA"/>
</dbReference>
<feature type="domain" description="Thioredoxin" evidence="5">
    <location>
        <begin position="8"/>
        <end position="141"/>
    </location>
</feature>
<dbReference type="Gene3D" id="3.40.30.10">
    <property type="entry name" value="Glutaredoxin"/>
    <property type="match status" value="1"/>
</dbReference>
<dbReference type="SUPFAM" id="SSF52833">
    <property type="entry name" value="Thioredoxin-like"/>
    <property type="match status" value="1"/>
</dbReference>
<dbReference type="InterPro" id="IPR037047">
    <property type="entry name" value="PITH_dom_sf"/>
</dbReference>
<dbReference type="SUPFAM" id="SSF49785">
    <property type="entry name" value="Galactose-binding domain-like"/>
    <property type="match status" value="1"/>
</dbReference>
<dbReference type="PRINTS" id="PR00421">
    <property type="entry name" value="THIOREDOXIN"/>
</dbReference>
<gene>
    <name evidence="7" type="ORF">BD324DRAFT_630271</name>
</gene>
<dbReference type="InterPro" id="IPR013766">
    <property type="entry name" value="Thioredoxin_domain"/>
</dbReference>
<feature type="domain" description="PITH" evidence="6">
    <location>
        <begin position="165"/>
        <end position="339"/>
    </location>
</feature>
<name>A0A1Y1UGD3_9TREE</name>
<dbReference type="InterPro" id="IPR008979">
    <property type="entry name" value="Galactose-bd-like_sf"/>
</dbReference>
<comment type="caution">
    <text evidence="7">The sequence shown here is derived from an EMBL/GenBank/DDBJ whole genome shotgun (WGS) entry which is preliminary data.</text>
</comment>
<dbReference type="RefSeq" id="XP_021870254.1">
    <property type="nucleotide sequence ID" value="XM_022016313.1"/>
</dbReference>
<evidence type="ECO:0000256" key="3">
    <source>
        <dbReference type="SAM" id="MobiDB-lite"/>
    </source>
</evidence>
<keyword evidence="4" id="KW-1133">Transmembrane helix</keyword>
<dbReference type="PROSITE" id="PS00194">
    <property type="entry name" value="THIOREDOXIN_1"/>
    <property type="match status" value="1"/>
</dbReference>
<dbReference type="InParanoid" id="A0A1Y1UGD3"/>
<keyword evidence="2" id="KW-1015">Disulfide bond</keyword>
<dbReference type="Pfam" id="PF00085">
    <property type="entry name" value="Thioredoxin"/>
    <property type="match status" value="1"/>
</dbReference>
<dbReference type="PROSITE" id="PS51352">
    <property type="entry name" value="THIOREDOXIN_2"/>
    <property type="match status" value="1"/>
</dbReference>
<evidence type="ECO:0000256" key="4">
    <source>
        <dbReference type="SAM" id="Phobius"/>
    </source>
</evidence>
<feature type="compositionally biased region" description="Low complexity" evidence="3">
    <location>
        <begin position="148"/>
        <end position="175"/>
    </location>
</feature>
<dbReference type="OrthoDB" id="10263751at2759"/>
<sequence>MDKTLFVTLLVIFIFVFVIPRLTGRSGKKIEMGPNVTVIQSTAQFDNIVKSLSASQLLVIDFSAEWCGPCHAIAPVFDSLANRYKHVKFVKIDVDHQRLLSSRFAIRAMPTFKFLKGGREIAELKGASPPQLTALVNQHAGPAPPPSATASASASTPQPAAGSASSKPSAPESQSLHSNITSKDLSCLNESSAHPLTSILGTNAGPKGDSYLESDVDAELLLSIPFNEPCKLKAISIFSGVCPSQAPKTIKLFINHLSMDFGDAETLDPAQEITLKPEDVKGDKIDLRFVRFQNVRSLHILVKDNQEDEETTRIDSIDIFGTVGENLDSKAALPRLGDPEDRE</sequence>
<evidence type="ECO:0000256" key="1">
    <source>
        <dbReference type="ARBA" id="ARBA00020570"/>
    </source>
</evidence>
<keyword evidence="4" id="KW-0472">Membrane</keyword>
<evidence type="ECO:0000313" key="7">
    <source>
        <dbReference type="EMBL" id="ORX36125.1"/>
    </source>
</evidence>
<accession>A0A1Y1UGD3</accession>
<evidence type="ECO:0000313" key="8">
    <source>
        <dbReference type="Proteomes" id="UP000193218"/>
    </source>
</evidence>
<dbReference type="Proteomes" id="UP000193218">
    <property type="component" value="Unassembled WGS sequence"/>
</dbReference>
<dbReference type="FunFam" id="3.40.30.10:FF:000245">
    <property type="entry name" value="Thioredoxin"/>
    <property type="match status" value="1"/>
</dbReference>
<dbReference type="Gene3D" id="2.60.120.470">
    <property type="entry name" value="PITH domain"/>
    <property type="match status" value="1"/>
</dbReference>
<dbReference type="AlphaFoldDB" id="A0A1Y1UGD3"/>
<protein>
    <recommendedName>
        <fullName evidence="1">Thioredoxin</fullName>
    </recommendedName>
</protein>